<gene>
    <name evidence="1" type="ORF">GCM10008967_37580</name>
</gene>
<accession>A0ABN0WPP4</accession>
<dbReference type="RefSeq" id="WP_343802632.1">
    <property type="nucleotide sequence ID" value="NZ_BAAADJ010000062.1"/>
</dbReference>
<dbReference type="Proteomes" id="UP001500782">
    <property type="component" value="Unassembled WGS sequence"/>
</dbReference>
<proteinExistence type="predicted"/>
<name>A0ABN0WPP4_9BACI</name>
<evidence type="ECO:0000313" key="2">
    <source>
        <dbReference type="Proteomes" id="UP001500782"/>
    </source>
</evidence>
<protein>
    <recommendedName>
        <fullName evidence="3">Phage protein</fullName>
    </recommendedName>
</protein>
<comment type="caution">
    <text evidence="1">The sequence shown here is derived from an EMBL/GenBank/DDBJ whole genome shotgun (WGS) entry which is preliminary data.</text>
</comment>
<keyword evidence="2" id="KW-1185">Reference proteome</keyword>
<sequence>MDYKEGFEAVAAEFELEPISHDNYKDYKKFAWQITVKEKNVQQQGVEISKFLDKYENSFE</sequence>
<evidence type="ECO:0008006" key="3">
    <source>
        <dbReference type="Google" id="ProtNLM"/>
    </source>
</evidence>
<evidence type="ECO:0000313" key="1">
    <source>
        <dbReference type="EMBL" id="GAA0343602.1"/>
    </source>
</evidence>
<organism evidence="1 2">
    <name type="scientific">Bacillus carboniphilus</name>
    <dbReference type="NCBI Taxonomy" id="86663"/>
    <lineage>
        <taxon>Bacteria</taxon>
        <taxon>Bacillati</taxon>
        <taxon>Bacillota</taxon>
        <taxon>Bacilli</taxon>
        <taxon>Bacillales</taxon>
        <taxon>Bacillaceae</taxon>
        <taxon>Bacillus</taxon>
    </lineage>
</organism>
<dbReference type="EMBL" id="BAAADJ010000062">
    <property type="protein sequence ID" value="GAA0343602.1"/>
    <property type="molecule type" value="Genomic_DNA"/>
</dbReference>
<reference evidence="1 2" key="1">
    <citation type="journal article" date="2019" name="Int. J. Syst. Evol. Microbiol.">
        <title>The Global Catalogue of Microorganisms (GCM) 10K type strain sequencing project: providing services to taxonomists for standard genome sequencing and annotation.</title>
        <authorList>
            <consortium name="The Broad Institute Genomics Platform"/>
            <consortium name="The Broad Institute Genome Sequencing Center for Infectious Disease"/>
            <person name="Wu L."/>
            <person name="Ma J."/>
        </authorList>
    </citation>
    <scope>NUCLEOTIDE SEQUENCE [LARGE SCALE GENOMIC DNA]</scope>
    <source>
        <strain evidence="1 2">JCM 9731</strain>
    </source>
</reference>